<feature type="signal peptide" evidence="1">
    <location>
        <begin position="1"/>
        <end position="19"/>
    </location>
</feature>
<accession>A0ABY3RGY3</accession>
<dbReference type="Proteomes" id="UP001431010">
    <property type="component" value="Chromosome"/>
</dbReference>
<evidence type="ECO:0008006" key="4">
    <source>
        <dbReference type="Google" id="ProtNLM"/>
    </source>
</evidence>
<sequence>MKKLSFVLAVSLSTLPSFAQAQGHMGTPQEQKACSRDARQLCRSQLGDDNAVQQCLMQNRSKLSRSCSAVFQSHGM</sequence>
<proteinExistence type="predicted"/>
<reference evidence="2" key="1">
    <citation type="journal article" date="2024" name="Antonie Van Leeuwenhoek">
        <title>Bradyrhizobium ontarionense sp. nov., a novel bacterial symbiont isolated from Aeschynomene indica (Indian jointvetch), harbours photosynthesis, nitrogen fixation and nitrous oxide (N2O) reductase genes.</title>
        <authorList>
            <person name="Bromfield E.S.P."/>
            <person name="Cloutier S."/>
        </authorList>
    </citation>
    <scope>NUCLEOTIDE SEQUENCE</scope>
    <source>
        <strain evidence="2">A19</strain>
    </source>
</reference>
<name>A0ABY3RGY3_9BRAD</name>
<evidence type="ECO:0000256" key="1">
    <source>
        <dbReference type="SAM" id="SignalP"/>
    </source>
</evidence>
<gene>
    <name evidence="2" type="ORF">LQG66_08045</name>
</gene>
<keyword evidence="3" id="KW-1185">Reference proteome</keyword>
<evidence type="ECO:0000313" key="2">
    <source>
        <dbReference type="EMBL" id="UFZ06237.1"/>
    </source>
</evidence>
<protein>
    <recommendedName>
        <fullName evidence="4">Cysteine rich repeat-containing protein</fullName>
    </recommendedName>
</protein>
<keyword evidence="1" id="KW-0732">Signal</keyword>
<organism evidence="2 3">
    <name type="scientific">Bradyrhizobium ontarionense</name>
    <dbReference type="NCBI Taxonomy" id="2898149"/>
    <lineage>
        <taxon>Bacteria</taxon>
        <taxon>Pseudomonadati</taxon>
        <taxon>Pseudomonadota</taxon>
        <taxon>Alphaproteobacteria</taxon>
        <taxon>Hyphomicrobiales</taxon>
        <taxon>Nitrobacteraceae</taxon>
        <taxon>Bradyrhizobium</taxon>
    </lineage>
</organism>
<dbReference type="RefSeq" id="WP_231325170.1">
    <property type="nucleotide sequence ID" value="NZ_CP088156.1"/>
</dbReference>
<feature type="chain" id="PRO_5047389843" description="Cysteine rich repeat-containing protein" evidence="1">
    <location>
        <begin position="20"/>
        <end position="76"/>
    </location>
</feature>
<evidence type="ECO:0000313" key="3">
    <source>
        <dbReference type="Proteomes" id="UP001431010"/>
    </source>
</evidence>
<dbReference type="EMBL" id="CP088156">
    <property type="protein sequence ID" value="UFZ06237.1"/>
    <property type="molecule type" value="Genomic_DNA"/>
</dbReference>